<proteinExistence type="predicted"/>
<dbReference type="InterPro" id="IPR010719">
    <property type="entry name" value="MnmM_MeTrfase"/>
</dbReference>
<dbReference type="PANTHER" id="PTHR35276:SF1">
    <property type="entry name" value="TRNA (MNM(5)S(2)U34)-METHYLTRANSFERASE, CHLOROPLASTIC"/>
    <property type="match status" value="1"/>
</dbReference>
<dbReference type="GO" id="GO:0008168">
    <property type="term" value="F:methyltransferase activity"/>
    <property type="evidence" value="ECO:0007669"/>
    <property type="project" value="UniProtKB-KW"/>
</dbReference>
<accession>A0A9D1SWB8</accession>
<dbReference type="Gene3D" id="3.40.50.150">
    <property type="entry name" value="Vaccinia Virus protein VP39"/>
    <property type="match status" value="1"/>
</dbReference>
<dbReference type="SUPFAM" id="SSF53335">
    <property type="entry name" value="S-adenosyl-L-methionine-dependent methyltransferases"/>
    <property type="match status" value="1"/>
</dbReference>
<evidence type="ECO:0000313" key="1">
    <source>
        <dbReference type="EMBL" id="HIU99169.1"/>
    </source>
</evidence>
<organism evidence="1 2">
    <name type="scientific">Candidatus Limadaptatus stercoripullorum</name>
    <dbReference type="NCBI Taxonomy" id="2840846"/>
    <lineage>
        <taxon>Bacteria</taxon>
        <taxon>Bacillati</taxon>
        <taxon>Bacillota</taxon>
        <taxon>Clostridia</taxon>
        <taxon>Eubacteriales</taxon>
        <taxon>Candidatus Limadaptatus</taxon>
    </lineage>
</organism>
<dbReference type="InterPro" id="IPR029063">
    <property type="entry name" value="SAM-dependent_MTases_sf"/>
</dbReference>
<protein>
    <submittedName>
        <fullName evidence="1">Methyltransferase domain-containing protein</fullName>
    </submittedName>
</protein>
<keyword evidence="1" id="KW-0489">Methyltransferase</keyword>
<reference evidence="1" key="1">
    <citation type="submission" date="2020-10" db="EMBL/GenBank/DDBJ databases">
        <authorList>
            <person name="Gilroy R."/>
        </authorList>
    </citation>
    <scope>NUCLEOTIDE SEQUENCE</scope>
    <source>
        <strain evidence="1">10406</strain>
    </source>
</reference>
<dbReference type="PANTHER" id="PTHR35276">
    <property type="entry name" value="S-ADENOSYL-L-METHIONINE-DEPENDENT METHYLTRANSFERASES SUPERFAMILY PROTEIN"/>
    <property type="match status" value="1"/>
</dbReference>
<gene>
    <name evidence="1" type="ORF">IAC73_04945</name>
</gene>
<dbReference type="GO" id="GO:0032259">
    <property type="term" value="P:methylation"/>
    <property type="evidence" value="ECO:0007669"/>
    <property type="project" value="UniProtKB-KW"/>
</dbReference>
<sequence>MNALDAVRKAVLEHLPAGGYAIDATAGRGGDTVFLARTVGETGRVLAFDIQEEAVESTRARLKAEGLTNARVVLASHADMADYAAPESADCILFNLGYLPGGDHTVYTRADSTCRAITAGLALLKRGGLMCVTVYSGGANGYDERNALLPFLASLDDSRYQVLVLSFHNWKKDPPLPVFVTKL</sequence>
<keyword evidence="1" id="KW-0808">Transferase</keyword>
<dbReference type="CDD" id="cd02440">
    <property type="entry name" value="AdoMet_MTases"/>
    <property type="match status" value="1"/>
</dbReference>
<reference evidence="1" key="2">
    <citation type="journal article" date="2021" name="PeerJ">
        <title>Extensive microbial diversity within the chicken gut microbiome revealed by metagenomics and culture.</title>
        <authorList>
            <person name="Gilroy R."/>
            <person name="Ravi A."/>
            <person name="Getino M."/>
            <person name="Pursley I."/>
            <person name="Horton D.L."/>
            <person name="Alikhan N.F."/>
            <person name="Baker D."/>
            <person name="Gharbi K."/>
            <person name="Hall N."/>
            <person name="Watson M."/>
            <person name="Adriaenssens E.M."/>
            <person name="Foster-Nyarko E."/>
            <person name="Jarju S."/>
            <person name="Secka A."/>
            <person name="Antonio M."/>
            <person name="Oren A."/>
            <person name="Chaudhuri R.R."/>
            <person name="La Ragione R."/>
            <person name="Hildebrand F."/>
            <person name="Pallen M.J."/>
        </authorList>
    </citation>
    <scope>NUCLEOTIDE SEQUENCE</scope>
    <source>
        <strain evidence="1">10406</strain>
    </source>
</reference>
<dbReference type="EMBL" id="DVOE01000075">
    <property type="protein sequence ID" value="HIU99169.1"/>
    <property type="molecule type" value="Genomic_DNA"/>
</dbReference>
<name>A0A9D1SWB8_9FIRM</name>
<dbReference type="Pfam" id="PF06962">
    <property type="entry name" value="rRNA_methylase"/>
    <property type="match status" value="1"/>
</dbReference>
<dbReference type="AlphaFoldDB" id="A0A9D1SWB8"/>
<comment type="caution">
    <text evidence="1">The sequence shown here is derived from an EMBL/GenBank/DDBJ whole genome shotgun (WGS) entry which is preliminary data.</text>
</comment>
<dbReference type="Proteomes" id="UP000886857">
    <property type="component" value="Unassembled WGS sequence"/>
</dbReference>
<evidence type="ECO:0000313" key="2">
    <source>
        <dbReference type="Proteomes" id="UP000886857"/>
    </source>
</evidence>